<gene>
    <name evidence="1" type="ORF">GOQ20_01010</name>
</gene>
<dbReference type="RefSeq" id="WP_167845057.1">
    <property type="nucleotide sequence ID" value="NZ_CP047225.1"/>
</dbReference>
<dbReference type="InterPro" id="IPR018579">
    <property type="entry name" value="Restrct_endonuc_II_LlaJI"/>
</dbReference>
<sequence length="420" mass="49955">MFNKDKKIFLKEQFSVKNEENSNKFVGIKIKSSNITIQFPLGYEIPHEESELKSDIKDLLYLLSSFLDKKDGEIINNNFDFSIKTNFPIQAYLNVINYFFSKNGNYYTENDINYKINKKGKIDWTKTIKRIKPFFTNGSVFYLNNVVRNKEENVNKLITEIHKFCVRESFEKIGWIYTNFLPKKINAPSDKKTMISILKNKISLTHNDFDKVLFTSMIAIIEFMNTEDINKEYFFGTEYFERIWEKLVDALFGEKNKSYYFPRAKWIERYGKKETKKISALEPDTIMKYKNDYYVLDSKYYRYAVNSQPNVFSLPQSSDINKQITYGRFVNKRKKSKNSTVYNAFILPYNKNRNSFKSDKEEAVFLNVAEATGDWIENPQTYELVQCILIDTKYLLKNYSKDHDSNKYKLSKEIKKYFNK</sequence>
<keyword evidence="1" id="KW-0378">Hydrolase</keyword>
<reference evidence="1 2" key="1">
    <citation type="submission" date="2019-12" db="EMBL/GenBank/DDBJ databases">
        <title>Sequencing and analysis of the whole genome of Mycoplasma gallinaceum strain Peacock20181011.</title>
        <authorList>
            <person name="Liu X."/>
            <person name="Qin Z."/>
            <person name="Xu H."/>
        </authorList>
    </citation>
    <scope>NUCLEOTIDE SEQUENCE [LARGE SCALE GENOMIC DNA]</scope>
    <source>
        <strain evidence="1 2">Peacock20181011</strain>
    </source>
</reference>
<keyword evidence="1" id="KW-0255">Endonuclease</keyword>
<proteinExistence type="predicted"/>
<organism evidence="1 2">
    <name type="scientific">Mycoplasmopsis gallinacea</name>
    <dbReference type="NCBI Taxonomy" id="29556"/>
    <lineage>
        <taxon>Bacteria</taxon>
        <taxon>Bacillati</taxon>
        <taxon>Mycoplasmatota</taxon>
        <taxon>Mycoplasmoidales</taxon>
        <taxon>Metamycoplasmataceae</taxon>
        <taxon>Mycoplasmopsis</taxon>
    </lineage>
</organism>
<accession>A0A6H0V1G6</accession>
<name>A0A6H0V1G6_9BACT</name>
<dbReference type="Pfam" id="PF09563">
    <property type="entry name" value="RE_LlaJI"/>
    <property type="match status" value="1"/>
</dbReference>
<dbReference type="EMBL" id="CP047225">
    <property type="protein sequence ID" value="QIW62042.1"/>
    <property type="molecule type" value="Genomic_DNA"/>
</dbReference>
<dbReference type="GO" id="GO:0004519">
    <property type="term" value="F:endonuclease activity"/>
    <property type="evidence" value="ECO:0007669"/>
    <property type="project" value="UniProtKB-KW"/>
</dbReference>
<protein>
    <submittedName>
        <fullName evidence="1">LlaJI family restriction endonuclease</fullName>
    </submittedName>
</protein>
<evidence type="ECO:0000313" key="2">
    <source>
        <dbReference type="Proteomes" id="UP000503310"/>
    </source>
</evidence>
<dbReference type="REBASE" id="395430">
    <property type="entry name" value="R1.Mga11ORF1020P"/>
</dbReference>
<keyword evidence="1" id="KW-0540">Nuclease</keyword>
<dbReference type="Proteomes" id="UP000503310">
    <property type="component" value="Chromosome"/>
</dbReference>
<dbReference type="AlphaFoldDB" id="A0A6H0V1G6"/>
<evidence type="ECO:0000313" key="1">
    <source>
        <dbReference type="EMBL" id="QIW62042.1"/>
    </source>
</evidence>